<accession>A0AAU6S7Y6</accession>
<evidence type="ECO:0000313" key="1">
    <source>
        <dbReference type="EMBL" id="WZO33008.1"/>
    </source>
</evidence>
<protein>
    <recommendedName>
        <fullName evidence="2">MarR family transcriptional regulator</fullName>
    </recommendedName>
</protein>
<reference evidence="1" key="1">
    <citation type="submission" date="2024-04" db="EMBL/GenBank/DDBJ databases">
        <authorList>
            <person name="Roder T."/>
            <person name="Oberhansli S."/>
            <person name="Kreuzer M."/>
        </authorList>
    </citation>
    <scope>NUCLEOTIDE SEQUENCE</scope>
    <source>
        <strain evidence="1">LWS13-1.2</strain>
    </source>
</reference>
<dbReference type="EMBL" id="CP151632">
    <property type="protein sequence ID" value="WZO33008.1"/>
    <property type="molecule type" value="Genomic_DNA"/>
</dbReference>
<organism evidence="1">
    <name type="scientific">Microbacterium sp. LWS13-1.2</name>
    <dbReference type="NCBI Taxonomy" id="3135264"/>
    <lineage>
        <taxon>Bacteria</taxon>
        <taxon>Bacillati</taxon>
        <taxon>Actinomycetota</taxon>
        <taxon>Actinomycetes</taxon>
        <taxon>Micrococcales</taxon>
        <taxon>Microbacteriaceae</taxon>
        <taxon>Microbacterium</taxon>
    </lineage>
</organism>
<gene>
    <name evidence="1" type="ORF">MRBLWS13_000623</name>
</gene>
<sequence>MDIVGKPNERGALMTPFGPQLLGETEKALGAVLARVLDSTGLTEQQWVTLRLAGQNDGRAELVGFIADRAHSADAERIVASLTARGLITGNRLSPAGQTLLDDLRARVDSAAAPIWRDLPASDVAAAERLLNTVAGRARSVLAEWPSS</sequence>
<name>A0AAU6S7Y6_9MICO</name>
<proteinExistence type="predicted"/>
<dbReference type="Pfam" id="PF21863">
    <property type="entry name" value="HTH_67"/>
    <property type="match status" value="1"/>
</dbReference>
<dbReference type="InterPro" id="IPR054058">
    <property type="entry name" value="HTH_67"/>
</dbReference>
<evidence type="ECO:0008006" key="2">
    <source>
        <dbReference type="Google" id="ProtNLM"/>
    </source>
</evidence>
<dbReference type="Gene3D" id="1.10.10.10">
    <property type="entry name" value="Winged helix-like DNA-binding domain superfamily/Winged helix DNA-binding domain"/>
    <property type="match status" value="1"/>
</dbReference>
<dbReference type="SUPFAM" id="SSF46785">
    <property type="entry name" value="Winged helix' DNA-binding domain"/>
    <property type="match status" value="1"/>
</dbReference>
<dbReference type="AlphaFoldDB" id="A0AAU6S7Y6"/>
<dbReference type="InterPro" id="IPR036388">
    <property type="entry name" value="WH-like_DNA-bd_sf"/>
</dbReference>
<dbReference type="InterPro" id="IPR036390">
    <property type="entry name" value="WH_DNA-bd_sf"/>
</dbReference>